<proteinExistence type="predicted"/>
<name>A0A816DLQ8_9BILA</name>
<evidence type="ECO:0000313" key="3">
    <source>
        <dbReference type="Proteomes" id="UP000663829"/>
    </source>
</evidence>
<comment type="caution">
    <text evidence="1">The sequence shown here is derived from an EMBL/GenBank/DDBJ whole genome shotgun (WGS) entry which is preliminary data.</text>
</comment>
<protein>
    <submittedName>
        <fullName evidence="1">Uncharacterized protein</fullName>
    </submittedName>
</protein>
<sequence>IPYFSIWAVAWERRTQSIWAVVWGRRIDPNTTVPSIFNPNAATYIWSSGTPDIE</sequence>
<evidence type="ECO:0000313" key="1">
    <source>
        <dbReference type="EMBL" id="CAF1640294.1"/>
    </source>
</evidence>
<dbReference type="Proteomes" id="UP000663829">
    <property type="component" value="Unassembled WGS sequence"/>
</dbReference>
<dbReference type="Proteomes" id="UP000681722">
    <property type="component" value="Unassembled WGS sequence"/>
</dbReference>
<dbReference type="EMBL" id="CAJOBC010115889">
    <property type="protein sequence ID" value="CAF4551182.1"/>
    <property type="molecule type" value="Genomic_DNA"/>
</dbReference>
<keyword evidence="3" id="KW-1185">Reference proteome</keyword>
<reference evidence="1" key="1">
    <citation type="submission" date="2021-02" db="EMBL/GenBank/DDBJ databases">
        <authorList>
            <person name="Nowell W R."/>
        </authorList>
    </citation>
    <scope>NUCLEOTIDE SEQUENCE</scope>
</reference>
<dbReference type="AlphaFoldDB" id="A0A816DLQ8"/>
<organism evidence="1 3">
    <name type="scientific">Didymodactylos carnosus</name>
    <dbReference type="NCBI Taxonomy" id="1234261"/>
    <lineage>
        <taxon>Eukaryota</taxon>
        <taxon>Metazoa</taxon>
        <taxon>Spiralia</taxon>
        <taxon>Gnathifera</taxon>
        <taxon>Rotifera</taxon>
        <taxon>Eurotatoria</taxon>
        <taxon>Bdelloidea</taxon>
        <taxon>Philodinida</taxon>
        <taxon>Philodinidae</taxon>
        <taxon>Didymodactylos</taxon>
    </lineage>
</organism>
<dbReference type="EMBL" id="CAJNOQ010047081">
    <property type="protein sequence ID" value="CAF1640294.1"/>
    <property type="molecule type" value="Genomic_DNA"/>
</dbReference>
<feature type="non-terminal residue" evidence="1">
    <location>
        <position position="1"/>
    </location>
</feature>
<evidence type="ECO:0000313" key="2">
    <source>
        <dbReference type="EMBL" id="CAF4551182.1"/>
    </source>
</evidence>
<gene>
    <name evidence="1" type="ORF">GPM918_LOCUS44893</name>
    <name evidence="2" type="ORF">SRO942_LOCUS46994</name>
</gene>
<accession>A0A816DLQ8</accession>